<dbReference type="GO" id="GO:0030145">
    <property type="term" value="F:manganese ion binding"/>
    <property type="evidence" value="ECO:0007669"/>
    <property type="project" value="TreeGrafter"/>
</dbReference>
<comment type="function">
    <text evidence="4">Catalyzes the dehydration of D-mannonate.</text>
</comment>
<gene>
    <name evidence="11" type="ORF">B5766_03250</name>
</gene>
<evidence type="ECO:0000256" key="4">
    <source>
        <dbReference type="ARBA" id="ARBA00002713"/>
    </source>
</evidence>
<comment type="cofactor">
    <cofactor evidence="3">
        <name>Fe(2+)</name>
        <dbReference type="ChEBI" id="CHEBI:29033"/>
    </cofactor>
</comment>
<evidence type="ECO:0000256" key="2">
    <source>
        <dbReference type="ARBA" id="ARBA00001936"/>
    </source>
</evidence>
<evidence type="ECO:0000256" key="10">
    <source>
        <dbReference type="ARBA" id="ARBA00023239"/>
    </source>
</evidence>
<proteinExistence type="inferred from homology"/>
<evidence type="ECO:0000256" key="1">
    <source>
        <dbReference type="ARBA" id="ARBA00001794"/>
    </source>
</evidence>
<dbReference type="UniPathway" id="UPA00246"/>
<evidence type="ECO:0000256" key="8">
    <source>
        <dbReference type="ARBA" id="ARBA00023004"/>
    </source>
</evidence>
<dbReference type="SUPFAM" id="SSF51658">
    <property type="entry name" value="Xylose isomerase-like"/>
    <property type="match status" value="1"/>
</dbReference>
<evidence type="ECO:0000256" key="9">
    <source>
        <dbReference type="ARBA" id="ARBA00023211"/>
    </source>
</evidence>
<evidence type="ECO:0000313" key="12">
    <source>
        <dbReference type="Proteomes" id="UP000219994"/>
    </source>
</evidence>
<dbReference type="PANTHER" id="PTHR30387">
    <property type="entry name" value="MANNONATE DEHYDRATASE"/>
    <property type="match status" value="1"/>
</dbReference>
<reference evidence="12" key="1">
    <citation type="submission" date="2017-03" db="EMBL/GenBank/DDBJ databases">
        <authorList>
            <person name="Lund M.B."/>
        </authorList>
    </citation>
    <scope>NUCLEOTIDE SEQUENCE [LARGE SCALE GENOMIC DNA]</scope>
</reference>
<keyword evidence="10" id="KW-0456">Lyase</keyword>
<comment type="caution">
    <text evidence="11">The sequence shown here is derived from an EMBL/GenBank/DDBJ whole genome shotgun (WGS) entry which is preliminary data.</text>
</comment>
<dbReference type="Proteomes" id="UP000219994">
    <property type="component" value="Unassembled WGS sequence"/>
</dbReference>
<evidence type="ECO:0000256" key="5">
    <source>
        <dbReference type="ARBA" id="ARBA00004892"/>
    </source>
</evidence>
<dbReference type="PANTHER" id="PTHR30387:SF2">
    <property type="entry name" value="MANNONATE DEHYDRATASE"/>
    <property type="match status" value="1"/>
</dbReference>
<comment type="catalytic activity">
    <reaction evidence="1">
        <text>D-mannonate = 2-dehydro-3-deoxy-D-gluconate + H2O</text>
        <dbReference type="Rhea" id="RHEA:20097"/>
        <dbReference type="ChEBI" id="CHEBI:15377"/>
        <dbReference type="ChEBI" id="CHEBI:17767"/>
        <dbReference type="ChEBI" id="CHEBI:57990"/>
        <dbReference type="EC" id="4.2.1.8"/>
    </reaction>
</comment>
<dbReference type="InterPro" id="IPR036237">
    <property type="entry name" value="Xyl_isomerase-like_sf"/>
</dbReference>
<dbReference type="InterPro" id="IPR004628">
    <property type="entry name" value="Man_deHydtase"/>
</dbReference>
<keyword evidence="9" id="KW-0464">Manganese</keyword>
<dbReference type="GO" id="GO:0008927">
    <property type="term" value="F:mannonate dehydratase activity"/>
    <property type="evidence" value="ECO:0007669"/>
    <property type="project" value="UniProtKB-EC"/>
</dbReference>
<name>A0A2A6FUP7_9MICO</name>
<dbReference type="AlphaFoldDB" id="A0A2A6FUP7"/>
<accession>A0A2A6FUP7</accession>
<organism evidence="11 12">
    <name type="scientific">Candidatus Lumbricidiphila eiseniae</name>
    <dbReference type="NCBI Taxonomy" id="1969409"/>
    <lineage>
        <taxon>Bacteria</taxon>
        <taxon>Bacillati</taxon>
        <taxon>Actinomycetota</taxon>
        <taxon>Actinomycetes</taxon>
        <taxon>Micrococcales</taxon>
        <taxon>Microbacteriaceae</taxon>
        <taxon>Candidatus Lumbricidiphila</taxon>
    </lineage>
</organism>
<comment type="cofactor">
    <cofactor evidence="2">
        <name>Mn(2+)</name>
        <dbReference type="ChEBI" id="CHEBI:29035"/>
    </cofactor>
</comment>
<comment type="pathway">
    <text evidence="5">Carbohydrate metabolism; pentose and glucuronate interconversion.</text>
</comment>
<sequence length="325" mass="36396">MFDIAEILPPGKVGSSLWPLMKQAGITQVVGTFTPADALGIGEKPWDYLPLVRLKKRYEDYGFTVSVIEDRPPLNRAKRGLPGRDEEINEVKILIENMGRLNIPVWCYEWMADFNWMRTSVAIPSRGGSTVSGFDFELVKNAPPTEYGPLEAETLWESLEYFLDQIIPVAEKWGVTLAMHPDDPPLSPLRGVARIMSSLEGYDRLLRISASPMNAITLCQGNFALMTDNLPAVIRTYGSVGKIAFVHLRDVRGTKFKFEETWHDDGPTDMYACFQAYKDIGFGGVMRPDHVPNLYGEESETAGYATLGRLFAVGYLRGLKHAVLR</sequence>
<dbReference type="Pfam" id="PF03786">
    <property type="entry name" value="UxuA"/>
    <property type="match status" value="2"/>
</dbReference>
<dbReference type="EC" id="4.2.1.8" evidence="7"/>
<protein>
    <recommendedName>
        <fullName evidence="7">mannonate dehydratase</fullName>
        <ecNumber evidence="7">4.2.1.8</ecNumber>
    </recommendedName>
</protein>
<dbReference type="EMBL" id="NAEP01000023">
    <property type="protein sequence ID" value="PDQ36163.1"/>
    <property type="molecule type" value="Genomic_DNA"/>
</dbReference>
<dbReference type="GO" id="GO:0042840">
    <property type="term" value="P:D-glucuronate catabolic process"/>
    <property type="evidence" value="ECO:0007669"/>
    <property type="project" value="TreeGrafter"/>
</dbReference>
<evidence type="ECO:0000256" key="7">
    <source>
        <dbReference type="ARBA" id="ARBA00012927"/>
    </source>
</evidence>
<dbReference type="PIRSF" id="PIRSF016049">
    <property type="entry name" value="Man_dehyd"/>
    <property type="match status" value="1"/>
</dbReference>
<comment type="similarity">
    <text evidence="6">Belongs to the mannonate dehydratase family.</text>
</comment>
<evidence type="ECO:0000256" key="3">
    <source>
        <dbReference type="ARBA" id="ARBA00001954"/>
    </source>
</evidence>
<evidence type="ECO:0000256" key="6">
    <source>
        <dbReference type="ARBA" id="ARBA00007389"/>
    </source>
</evidence>
<dbReference type="Gene3D" id="3.20.20.150">
    <property type="entry name" value="Divalent-metal-dependent TIM barrel enzymes"/>
    <property type="match status" value="1"/>
</dbReference>
<keyword evidence="8" id="KW-0408">Iron</keyword>
<evidence type="ECO:0000313" key="11">
    <source>
        <dbReference type="EMBL" id="PDQ36163.1"/>
    </source>
</evidence>
<dbReference type="GO" id="GO:0008198">
    <property type="term" value="F:ferrous iron binding"/>
    <property type="evidence" value="ECO:0007669"/>
    <property type="project" value="TreeGrafter"/>
</dbReference>